<comment type="caution">
    <text evidence="3">The sequence shown here is derived from an EMBL/GenBank/DDBJ whole genome shotgun (WGS) entry which is preliminary data.</text>
</comment>
<evidence type="ECO:0000313" key="4">
    <source>
        <dbReference type="Proteomes" id="UP001194746"/>
    </source>
</evidence>
<gene>
    <name evidence="3" type="ORF">FE257_007425</name>
</gene>
<evidence type="ECO:0000313" key="3">
    <source>
        <dbReference type="EMBL" id="KAF9889316.1"/>
    </source>
</evidence>
<feature type="compositionally biased region" description="Polar residues" evidence="2">
    <location>
        <begin position="8"/>
        <end position="30"/>
    </location>
</feature>
<protein>
    <submittedName>
        <fullName evidence="3">Uncharacterized protein</fullName>
    </submittedName>
</protein>
<organism evidence="3 4">
    <name type="scientific">Aspergillus nanangensis</name>
    <dbReference type="NCBI Taxonomy" id="2582783"/>
    <lineage>
        <taxon>Eukaryota</taxon>
        <taxon>Fungi</taxon>
        <taxon>Dikarya</taxon>
        <taxon>Ascomycota</taxon>
        <taxon>Pezizomycotina</taxon>
        <taxon>Eurotiomycetes</taxon>
        <taxon>Eurotiomycetidae</taxon>
        <taxon>Eurotiales</taxon>
        <taxon>Aspergillaceae</taxon>
        <taxon>Aspergillus</taxon>
        <taxon>Aspergillus subgen. Circumdati</taxon>
    </lineage>
</organism>
<dbReference type="Gene3D" id="1.10.287.1490">
    <property type="match status" value="1"/>
</dbReference>
<name>A0AAD4GU51_ASPNN</name>
<evidence type="ECO:0000256" key="1">
    <source>
        <dbReference type="SAM" id="Coils"/>
    </source>
</evidence>
<sequence length="494" mass="56516">MAPAILQPFTSSPPQTSAQNGDSYDSQTAQDPKFLAGYQAASRIKQLEEQIADLWKEMQLKIEKNRIAIDEVVDRRNEEKEAHKRTKEMVQSLEKAIKKEKNAFDGQKEEIKSLQSEAKSLQSRYSEERGRVASAWSEIDDLKQKITSRESTITELKSAGSQLKERYAASKDRIRELRAESSDLNQLLTDNTTRLSKLEGFATGFIELDEDHLIDEYALLWEYARNEIYLQLEIDLDSKVLGDSSAWEELRNCDLAIQHRIPLPSSNSLAAKQMRLAIILAILAREIDRYIFQPTYSAGEDCPSRKSLANLAAVNAEKEAFCRSMLFSLDPESQSKSCQWRIRRIVQNVSSYLCVLLSDEQHDRFCQSLQNVVQKAVEIWHPIQRARRKYESDFEPADSDDETMTFVFPGLESVETASNVQPQHQSPLIIFPHIYAIEGNKKILYTPTCQLSSMHPQWVAAEQEMRQDAPSSTFERVVSARLRKFVGRRSTSNH</sequence>
<feature type="coiled-coil region" evidence="1">
    <location>
        <begin position="44"/>
        <end position="187"/>
    </location>
</feature>
<proteinExistence type="predicted"/>
<reference evidence="3" key="2">
    <citation type="submission" date="2020-02" db="EMBL/GenBank/DDBJ databases">
        <authorList>
            <person name="Gilchrist C.L.M."/>
            <person name="Chooi Y.-H."/>
        </authorList>
    </citation>
    <scope>NUCLEOTIDE SEQUENCE</scope>
    <source>
        <strain evidence="3">MST-FP2251</strain>
    </source>
</reference>
<dbReference type="EMBL" id="VCAU01000037">
    <property type="protein sequence ID" value="KAF9889316.1"/>
    <property type="molecule type" value="Genomic_DNA"/>
</dbReference>
<dbReference type="AlphaFoldDB" id="A0AAD4GU51"/>
<accession>A0AAD4GU51</accession>
<evidence type="ECO:0000256" key="2">
    <source>
        <dbReference type="SAM" id="MobiDB-lite"/>
    </source>
</evidence>
<reference evidence="3" key="1">
    <citation type="journal article" date="2019" name="Beilstein J. Org. Chem.">
        <title>Nanangenines: drimane sesquiterpenoids as the dominant metabolite cohort of a novel Australian fungus, Aspergillus nanangensis.</title>
        <authorList>
            <person name="Lacey H.J."/>
            <person name="Gilchrist C.L.M."/>
            <person name="Crombie A."/>
            <person name="Kalaitzis J.A."/>
            <person name="Vuong D."/>
            <person name="Rutledge P.J."/>
            <person name="Turner P."/>
            <person name="Pitt J.I."/>
            <person name="Lacey E."/>
            <person name="Chooi Y.H."/>
            <person name="Piggott A.M."/>
        </authorList>
    </citation>
    <scope>NUCLEOTIDE SEQUENCE</scope>
    <source>
        <strain evidence="3">MST-FP2251</strain>
    </source>
</reference>
<dbReference type="Proteomes" id="UP001194746">
    <property type="component" value="Unassembled WGS sequence"/>
</dbReference>
<keyword evidence="1" id="KW-0175">Coiled coil</keyword>
<keyword evidence="4" id="KW-1185">Reference proteome</keyword>
<feature type="region of interest" description="Disordered" evidence="2">
    <location>
        <begin position="1"/>
        <end position="31"/>
    </location>
</feature>